<feature type="coiled-coil region" evidence="2">
    <location>
        <begin position="125"/>
        <end position="159"/>
    </location>
</feature>
<organism evidence="3 4">
    <name type="scientific">Actinia tenebrosa</name>
    <name type="common">Australian red waratah sea anemone</name>
    <dbReference type="NCBI Taxonomy" id="6105"/>
    <lineage>
        <taxon>Eukaryota</taxon>
        <taxon>Metazoa</taxon>
        <taxon>Cnidaria</taxon>
        <taxon>Anthozoa</taxon>
        <taxon>Hexacorallia</taxon>
        <taxon>Actiniaria</taxon>
        <taxon>Actiniidae</taxon>
        <taxon>Actinia</taxon>
    </lineage>
</organism>
<feature type="unsure residue" description="D or N" evidence="4">
    <location>
        <position position="8"/>
    </location>
</feature>
<dbReference type="KEGG" id="aten:116302587"/>
<protein>
    <submittedName>
        <fullName evidence="4">Tropomyosin-like</fullName>
    </submittedName>
</protein>
<keyword evidence="3" id="KW-1185">Reference proteome</keyword>
<reference evidence="4" key="1">
    <citation type="submission" date="2025-08" db="UniProtKB">
        <authorList>
            <consortium name="RefSeq"/>
        </authorList>
    </citation>
    <scope>IDENTIFICATION</scope>
    <source>
        <tissue evidence="4">Tentacle</tissue>
    </source>
</reference>
<evidence type="ECO:0000313" key="3">
    <source>
        <dbReference type="Proteomes" id="UP000515163"/>
    </source>
</evidence>
<dbReference type="SUPFAM" id="SSF57997">
    <property type="entry name" value="Tropomyosin"/>
    <property type="match status" value="1"/>
</dbReference>
<dbReference type="RefSeq" id="XP_031567779.1">
    <property type="nucleotide sequence ID" value="XM_031711919.1"/>
</dbReference>
<dbReference type="Gene3D" id="1.20.5.170">
    <property type="match status" value="1"/>
</dbReference>
<feature type="coiled-coil region" evidence="2">
    <location>
        <begin position="17"/>
        <end position="86"/>
    </location>
</feature>
<dbReference type="AlphaFoldDB" id="A0A6P8ILT1"/>
<dbReference type="OrthoDB" id="5981957at2759"/>
<proteinExistence type="predicted"/>
<sequence>MAYVARGDHKKVIQTGVESFRERAVVLQQELKECEEKRKQFLEDSKKAKIRFHKYKQEAPGIRLRMQEIDERMEKIERDLKINKEKIYQTNRRRQENLNMIEKLQAPMPDMGELAKEIQTASQYAGLMRQKKAAVQSKIESLEDKIQRAERRREKAEDMSYTILQKLATHRHLLGNPEVTSNYKPMKQEEYISRMNNAREKIRIAAIRRRNAEDIAGNLEKRIAVMDKALDNYERRISDFHKSKREIMGSKF</sequence>
<dbReference type="Pfam" id="PF00261">
    <property type="entry name" value="Tropomyosin"/>
    <property type="match status" value="1"/>
</dbReference>
<keyword evidence="1 2" id="KW-0175">Coiled coil</keyword>
<accession>A0A6P8ILT1</accession>
<gene>
    <name evidence="4" type="primary">LOC116302587</name>
</gene>
<dbReference type="Proteomes" id="UP000515163">
    <property type="component" value="Unplaced"/>
</dbReference>
<dbReference type="InterPro" id="IPR000533">
    <property type="entry name" value="Tropomyosin"/>
</dbReference>
<evidence type="ECO:0000256" key="1">
    <source>
        <dbReference type="ARBA" id="ARBA00023054"/>
    </source>
</evidence>
<evidence type="ECO:0000256" key="2">
    <source>
        <dbReference type="SAM" id="Coils"/>
    </source>
</evidence>
<name>A0A6P8ILT1_ACTTE</name>
<feature type="coiled-coil region" evidence="2">
    <location>
        <begin position="195"/>
        <end position="236"/>
    </location>
</feature>
<dbReference type="InParanoid" id="A0A6P8ILT1"/>
<evidence type="ECO:0000313" key="4">
    <source>
        <dbReference type="RefSeq" id="XP_031567779.1"/>
    </source>
</evidence>